<comment type="similarity">
    <text evidence="2">Belongs to the sulfatase family.</text>
</comment>
<evidence type="ECO:0000256" key="5">
    <source>
        <dbReference type="ARBA" id="ARBA00022801"/>
    </source>
</evidence>
<name>A0ABR8V9R5_9BACT</name>
<dbReference type="EMBL" id="JACSPQ010000001">
    <property type="protein sequence ID" value="MBD8001514.1"/>
    <property type="molecule type" value="Genomic_DNA"/>
</dbReference>
<dbReference type="Gene3D" id="3.30.1120.10">
    <property type="match status" value="1"/>
</dbReference>
<feature type="chain" id="PRO_5045441069" evidence="7">
    <location>
        <begin position="22"/>
        <end position="523"/>
    </location>
</feature>
<keyword evidence="4 7" id="KW-0732">Signal</keyword>
<evidence type="ECO:0000313" key="9">
    <source>
        <dbReference type="EMBL" id="MBD8001514.1"/>
    </source>
</evidence>
<dbReference type="InterPro" id="IPR000917">
    <property type="entry name" value="Sulfatase_N"/>
</dbReference>
<gene>
    <name evidence="9" type="ORF">H9626_04680</name>
</gene>
<evidence type="ECO:0000256" key="7">
    <source>
        <dbReference type="SAM" id="SignalP"/>
    </source>
</evidence>
<reference evidence="9 10" key="1">
    <citation type="submission" date="2020-08" db="EMBL/GenBank/DDBJ databases">
        <title>A Genomic Blueprint of the Chicken Gut Microbiome.</title>
        <authorList>
            <person name="Gilroy R."/>
            <person name="Ravi A."/>
            <person name="Getino M."/>
            <person name="Pursley I."/>
            <person name="Horton D.L."/>
            <person name="Alikhan N.-F."/>
            <person name="Baker D."/>
            <person name="Gharbi K."/>
            <person name="Hall N."/>
            <person name="Watson M."/>
            <person name="Adriaenssens E.M."/>
            <person name="Foster-Nyarko E."/>
            <person name="Jarju S."/>
            <person name="Secka A."/>
            <person name="Antonio M."/>
            <person name="Oren A."/>
            <person name="Chaudhuri R."/>
            <person name="La Ragione R.M."/>
            <person name="Hildebrand F."/>
            <person name="Pallen M.J."/>
        </authorList>
    </citation>
    <scope>NUCLEOTIDE SEQUENCE [LARGE SCALE GENOMIC DNA]</scope>
    <source>
        <strain evidence="9 10">Sa1YUN3</strain>
    </source>
</reference>
<organism evidence="9 10">
    <name type="scientific">Phocaeicola faecium</name>
    <dbReference type="NCBI Taxonomy" id="2762213"/>
    <lineage>
        <taxon>Bacteria</taxon>
        <taxon>Pseudomonadati</taxon>
        <taxon>Bacteroidota</taxon>
        <taxon>Bacteroidia</taxon>
        <taxon>Bacteroidales</taxon>
        <taxon>Bacteroidaceae</taxon>
        <taxon>Phocaeicola</taxon>
    </lineage>
</organism>
<dbReference type="PANTHER" id="PTHR42693:SF42">
    <property type="entry name" value="ARYLSULFATASE G"/>
    <property type="match status" value="1"/>
</dbReference>
<dbReference type="CDD" id="cd16144">
    <property type="entry name" value="ARS_like"/>
    <property type="match status" value="1"/>
</dbReference>
<evidence type="ECO:0000256" key="4">
    <source>
        <dbReference type="ARBA" id="ARBA00022729"/>
    </source>
</evidence>
<protein>
    <submittedName>
        <fullName evidence="9">Sulfatase</fullName>
    </submittedName>
</protein>
<evidence type="ECO:0000256" key="3">
    <source>
        <dbReference type="ARBA" id="ARBA00022723"/>
    </source>
</evidence>
<sequence>MKQKRHLFTAAFLAALGNVSAQDKPNIILFLVDDMGWQETSVPFYEEPTPLNERYHTPNMERLAQMGVKFTQAYACAISSPSRCSLMSGMNAARHRVTNWTLEYDVQTDVESNVLQLPDWNYNGIQPVDRAGEHDLKNATPITALPRLLQENGYYTIHCGKAHFGARGTVGENPLSFGFDVNIGGGANGAPGSYLAENEFGSGAFHVSGLEQYYSKGTFLTEALTIEALKALDKPIANRQPFYLYMSHYAIHAPYNPDKRFTGNYRQPDGSGVYDAQLKANLDENEINHAALVEGMDKSLGDILDYLGERPEVAANTILIFMSDNGGQSVGPRQGILNRDPNYPARGGKGSAYEGGVHEPMIVSWPGVVKGGTVNENRVMIEDFFPTILEMAGAKSYQTVQHVDGKSFVDILKDPTLKRDRTNIWHFPNLWGESQDTAEGFGAYSAILKGDYHLLYFWENRELRLYNVREDIGEQNNLIKMQPDLAKQLAKELTAALKDCDAQRPSYKQTGELIPWPDEAVIR</sequence>
<dbReference type="Proteomes" id="UP000616346">
    <property type="component" value="Unassembled WGS sequence"/>
</dbReference>
<dbReference type="RefSeq" id="WP_178257332.1">
    <property type="nucleotide sequence ID" value="NZ_JACSPQ010000001.1"/>
</dbReference>
<keyword evidence="3" id="KW-0479">Metal-binding</keyword>
<comment type="cofactor">
    <cofactor evidence="1">
        <name>Ca(2+)</name>
        <dbReference type="ChEBI" id="CHEBI:29108"/>
    </cofactor>
</comment>
<evidence type="ECO:0000313" key="10">
    <source>
        <dbReference type="Proteomes" id="UP000616346"/>
    </source>
</evidence>
<keyword evidence="10" id="KW-1185">Reference proteome</keyword>
<dbReference type="Pfam" id="PF00884">
    <property type="entry name" value="Sulfatase"/>
    <property type="match status" value="1"/>
</dbReference>
<evidence type="ECO:0000256" key="1">
    <source>
        <dbReference type="ARBA" id="ARBA00001913"/>
    </source>
</evidence>
<evidence type="ECO:0000256" key="2">
    <source>
        <dbReference type="ARBA" id="ARBA00008779"/>
    </source>
</evidence>
<keyword evidence="6" id="KW-0106">Calcium</keyword>
<proteinExistence type="inferred from homology"/>
<dbReference type="Gene3D" id="3.40.720.10">
    <property type="entry name" value="Alkaline Phosphatase, subunit A"/>
    <property type="match status" value="1"/>
</dbReference>
<dbReference type="InterPro" id="IPR017850">
    <property type="entry name" value="Alkaline_phosphatase_core_sf"/>
</dbReference>
<feature type="domain" description="Sulfatase N-terminal" evidence="8">
    <location>
        <begin position="25"/>
        <end position="394"/>
    </location>
</feature>
<dbReference type="SUPFAM" id="SSF53649">
    <property type="entry name" value="Alkaline phosphatase-like"/>
    <property type="match status" value="1"/>
</dbReference>
<evidence type="ECO:0000259" key="8">
    <source>
        <dbReference type="Pfam" id="PF00884"/>
    </source>
</evidence>
<dbReference type="PANTHER" id="PTHR42693">
    <property type="entry name" value="ARYLSULFATASE FAMILY MEMBER"/>
    <property type="match status" value="1"/>
</dbReference>
<keyword evidence="5" id="KW-0378">Hydrolase</keyword>
<accession>A0ABR8V9R5</accession>
<feature type="signal peptide" evidence="7">
    <location>
        <begin position="1"/>
        <end position="21"/>
    </location>
</feature>
<comment type="caution">
    <text evidence="9">The sequence shown here is derived from an EMBL/GenBank/DDBJ whole genome shotgun (WGS) entry which is preliminary data.</text>
</comment>
<evidence type="ECO:0000256" key="6">
    <source>
        <dbReference type="ARBA" id="ARBA00022837"/>
    </source>
</evidence>
<dbReference type="InterPro" id="IPR050738">
    <property type="entry name" value="Sulfatase"/>
</dbReference>